<protein>
    <submittedName>
        <fullName evidence="5">Uncharacterized protein</fullName>
    </submittedName>
</protein>
<evidence type="ECO:0000256" key="4">
    <source>
        <dbReference type="SAM" id="SignalP"/>
    </source>
</evidence>
<evidence type="ECO:0000313" key="5">
    <source>
        <dbReference type="EMBL" id="WVZ23498.1"/>
    </source>
</evidence>
<keyword evidence="1" id="KW-0547">Nucleotide-binding</keyword>
<keyword evidence="4" id="KW-0732">Signal</keyword>
<gene>
    <name evidence="5" type="ORF">V8G54_002042</name>
</gene>
<feature type="chain" id="PRO_5042970770" evidence="4">
    <location>
        <begin position="23"/>
        <end position="151"/>
    </location>
</feature>
<keyword evidence="3" id="KW-1133">Transmembrane helix</keyword>
<dbReference type="GO" id="GO:0005524">
    <property type="term" value="F:ATP binding"/>
    <property type="evidence" value="ECO:0007669"/>
    <property type="project" value="UniProtKB-KW"/>
</dbReference>
<dbReference type="PANTHER" id="PTHR48103">
    <property type="entry name" value="MIDASIN-RELATED"/>
    <property type="match status" value="1"/>
</dbReference>
<dbReference type="EMBL" id="CP144700">
    <property type="protein sequence ID" value="WVZ23498.1"/>
    <property type="molecule type" value="Genomic_DNA"/>
</dbReference>
<dbReference type="GO" id="GO:0005634">
    <property type="term" value="C:nucleus"/>
    <property type="evidence" value="ECO:0007669"/>
    <property type="project" value="TreeGrafter"/>
</dbReference>
<dbReference type="GO" id="GO:0000027">
    <property type="term" value="P:ribosomal large subunit assembly"/>
    <property type="evidence" value="ECO:0007669"/>
    <property type="project" value="TreeGrafter"/>
</dbReference>
<keyword evidence="2" id="KW-0067">ATP-binding</keyword>
<evidence type="ECO:0000313" key="6">
    <source>
        <dbReference type="Proteomes" id="UP001374535"/>
    </source>
</evidence>
<name>A0AAQ3PBI7_VIGMU</name>
<keyword evidence="3" id="KW-0812">Transmembrane</keyword>
<dbReference type="Proteomes" id="UP001374535">
    <property type="component" value="Chromosome 1"/>
</dbReference>
<dbReference type="GO" id="GO:0000055">
    <property type="term" value="P:ribosomal large subunit export from nucleus"/>
    <property type="evidence" value="ECO:0007669"/>
    <property type="project" value="TreeGrafter"/>
</dbReference>
<sequence>MRETLCFCIIFLFIMFFFSGQGEVTEEEVVNELGGVFLHPSYTIPLMGCFRPIAQRIVDKAVALLRLVPNLKSIPEDPACEDDRDSISDGVVNIIEFYSQQGRGLDLHELACRAFCRALDMGPFLLRFIYFRVFYSITMLIFVFVPPLCPK</sequence>
<organism evidence="5 6">
    <name type="scientific">Vigna mungo</name>
    <name type="common">Black gram</name>
    <name type="synonym">Phaseolus mungo</name>
    <dbReference type="NCBI Taxonomy" id="3915"/>
    <lineage>
        <taxon>Eukaryota</taxon>
        <taxon>Viridiplantae</taxon>
        <taxon>Streptophyta</taxon>
        <taxon>Embryophyta</taxon>
        <taxon>Tracheophyta</taxon>
        <taxon>Spermatophyta</taxon>
        <taxon>Magnoliopsida</taxon>
        <taxon>eudicotyledons</taxon>
        <taxon>Gunneridae</taxon>
        <taxon>Pentapetalae</taxon>
        <taxon>rosids</taxon>
        <taxon>fabids</taxon>
        <taxon>Fabales</taxon>
        <taxon>Fabaceae</taxon>
        <taxon>Papilionoideae</taxon>
        <taxon>50 kb inversion clade</taxon>
        <taxon>NPAAA clade</taxon>
        <taxon>indigoferoid/millettioid clade</taxon>
        <taxon>Phaseoleae</taxon>
        <taxon>Vigna</taxon>
    </lineage>
</organism>
<feature type="signal peptide" evidence="4">
    <location>
        <begin position="1"/>
        <end position="22"/>
    </location>
</feature>
<dbReference type="AlphaFoldDB" id="A0AAQ3PBI7"/>
<evidence type="ECO:0000256" key="3">
    <source>
        <dbReference type="SAM" id="Phobius"/>
    </source>
</evidence>
<keyword evidence="3" id="KW-0472">Membrane</keyword>
<feature type="transmembrane region" description="Helical" evidence="3">
    <location>
        <begin position="129"/>
        <end position="149"/>
    </location>
</feature>
<keyword evidence="6" id="KW-1185">Reference proteome</keyword>
<proteinExistence type="predicted"/>
<reference evidence="5 6" key="1">
    <citation type="journal article" date="2023" name="Life. Sci Alliance">
        <title>Evolutionary insights into 3D genome organization and epigenetic landscape of Vigna mungo.</title>
        <authorList>
            <person name="Junaid A."/>
            <person name="Singh B."/>
            <person name="Bhatia S."/>
        </authorList>
    </citation>
    <scope>NUCLEOTIDE SEQUENCE [LARGE SCALE GENOMIC DNA]</scope>
    <source>
        <strain evidence="5">Urdbean</strain>
    </source>
</reference>
<dbReference type="GO" id="GO:0030687">
    <property type="term" value="C:preribosome, large subunit precursor"/>
    <property type="evidence" value="ECO:0007669"/>
    <property type="project" value="TreeGrafter"/>
</dbReference>
<dbReference type="PANTHER" id="PTHR48103:SF2">
    <property type="entry name" value="MIDASIN"/>
    <property type="match status" value="1"/>
</dbReference>
<evidence type="ECO:0000256" key="1">
    <source>
        <dbReference type="ARBA" id="ARBA00022741"/>
    </source>
</evidence>
<accession>A0AAQ3PBI7</accession>
<evidence type="ECO:0000256" key="2">
    <source>
        <dbReference type="ARBA" id="ARBA00022840"/>
    </source>
</evidence>